<evidence type="ECO:0000313" key="2">
    <source>
        <dbReference type="Proteomes" id="UP000218471"/>
    </source>
</evidence>
<dbReference type="EMBL" id="NKYG02000001">
    <property type="protein sequence ID" value="KAK2618884.1"/>
    <property type="molecule type" value="Genomic_DNA"/>
</dbReference>
<protein>
    <submittedName>
        <fullName evidence="1">ABC transporter ATP-binding protein</fullName>
    </submittedName>
</protein>
<dbReference type="AlphaFoldDB" id="A0AAV9FST7"/>
<sequence length="32" mass="3924">MNFIGKQLKDTKYFLNYKHSKNCEQNVRSLKF</sequence>
<evidence type="ECO:0000313" key="1">
    <source>
        <dbReference type="EMBL" id="KAK2618884.1"/>
    </source>
</evidence>
<dbReference type="RefSeq" id="WP_061269878.1">
    <property type="nucleotide sequence ID" value="NZ_JQPI01000003.1"/>
</dbReference>
<accession>A0AAV9FST7</accession>
<gene>
    <name evidence="1" type="ORF">CFV95_007655</name>
</gene>
<dbReference type="GO" id="GO:0005524">
    <property type="term" value="F:ATP binding"/>
    <property type="evidence" value="ECO:0007669"/>
    <property type="project" value="UniProtKB-KW"/>
</dbReference>
<comment type="caution">
    <text evidence="1">The sequence shown here is derived from an EMBL/GenBank/DDBJ whole genome shotgun (WGS) entry which is preliminary data.</text>
</comment>
<name>A0AAV9FST7_LEPIR</name>
<reference evidence="1" key="1">
    <citation type="submission" date="2023-10" db="EMBL/GenBank/DDBJ databases">
        <title>Genomic and proteomic analysis of Leptospira interrogans strain CUDO8.</title>
        <authorList>
            <person name="Boonciew P."/>
            <person name="Kurilung A."/>
            <person name="Prapasarakul N."/>
        </authorList>
    </citation>
    <scope>NUCLEOTIDE SEQUENCE</scope>
    <source>
        <strain evidence="1">CUDO8</strain>
    </source>
</reference>
<organism evidence="1 2">
    <name type="scientific">Leptospira interrogans</name>
    <dbReference type="NCBI Taxonomy" id="173"/>
    <lineage>
        <taxon>Bacteria</taxon>
        <taxon>Pseudomonadati</taxon>
        <taxon>Spirochaetota</taxon>
        <taxon>Spirochaetia</taxon>
        <taxon>Leptospirales</taxon>
        <taxon>Leptospiraceae</taxon>
        <taxon>Leptospira</taxon>
    </lineage>
</organism>
<keyword evidence="1" id="KW-0547">Nucleotide-binding</keyword>
<keyword evidence="1" id="KW-0067">ATP-binding</keyword>
<dbReference type="Proteomes" id="UP000218471">
    <property type="component" value="Unassembled WGS sequence"/>
</dbReference>
<proteinExistence type="predicted"/>